<organism evidence="1 2">
    <name type="scientific">Nepenthes gracilis</name>
    <name type="common">Slender pitcher plant</name>
    <dbReference type="NCBI Taxonomy" id="150966"/>
    <lineage>
        <taxon>Eukaryota</taxon>
        <taxon>Viridiplantae</taxon>
        <taxon>Streptophyta</taxon>
        <taxon>Embryophyta</taxon>
        <taxon>Tracheophyta</taxon>
        <taxon>Spermatophyta</taxon>
        <taxon>Magnoliopsida</taxon>
        <taxon>eudicotyledons</taxon>
        <taxon>Gunneridae</taxon>
        <taxon>Pentapetalae</taxon>
        <taxon>Caryophyllales</taxon>
        <taxon>Nepenthaceae</taxon>
        <taxon>Nepenthes</taxon>
    </lineage>
</organism>
<dbReference type="Proteomes" id="UP001279734">
    <property type="component" value="Unassembled WGS sequence"/>
</dbReference>
<comment type="caution">
    <text evidence="1">The sequence shown here is derived from an EMBL/GenBank/DDBJ whole genome shotgun (WGS) entry which is preliminary data.</text>
</comment>
<evidence type="ECO:0000313" key="2">
    <source>
        <dbReference type="Proteomes" id="UP001279734"/>
    </source>
</evidence>
<dbReference type="AlphaFoldDB" id="A0AAD3SAI9"/>
<gene>
    <name evidence="1" type="ORF">Nepgr_009216</name>
</gene>
<protein>
    <submittedName>
        <fullName evidence="1">Uncharacterized protein</fullName>
    </submittedName>
</protein>
<sequence length="79" mass="8366">MELPKIPNSICIAKKQSQTLVRTLLDLTRTAGVWPGAELSHPLRQSGAAGGSASMPLAAASTAMKTAHCESPYLSFRIE</sequence>
<proteinExistence type="predicted"/>
<evidence type="ECO:0000313" key="1">
    <source>
        <dbReference type="EMBL" id="GMH07376.1"/>
    </source>
</evidence>
<reference evidence="1" key="1">
    <citation type="submission" date="2023-05" db="EMBL/GenBank/DDBJ databases">
        <title>Nepenthes gracilis genome sequencing.</title>
        <authorList>
            <person name="Fukushima K."/>
        </authorList>
    </citation>
    <scope>NUCLEOTIDE SEQUENCE</scope>
    <source>
        <strain evidence="1">SING2019-196</strain>
    </source>
</reference>
<accession>A0AAD3SAI9</accession>
<keyword evidence="2" id="KW-1185">Reference proteome</keyword>
<name>A0AAD3SAI9_NEPGR</name>
<dbReference type="EMBL" id="BSYO01000007">
    <property type="protein sequence ID" value="GMH07376.1"/>
    <property type="molecule type" value="Genomic_DNA"/>
</dbReference>